<name>A0A382KU10_9ZZZZ</name>
<accession>A0A382KU10</accession>
<dbReference type="InterPro" id="IPR012334">
    <property type="entry name" value="Pectin_lyas_fold"/>
</dbReference>
<gene>
    <name evidence="1" type="ORF">METZ01_LOCUS280922</name>
</gene>
<dbReference type="Gene3D" id="2.160.20.10">
    <property type="entry name" value="Single-stranded right-handed beta-helix, Pectin lyase-like"/>
    <property type="match status" value="2"/>
</dbReference>
<proteinExistence type="predicted"/>
<evidence type="ECO:0000313" key="1">
    <source>
        <dbReference type="EMBL" id="SVC28068.1"/>
    </source>
</evidence>
<organism evidence="1">
    <name type="scientific">marine metagenome</name>
    <dbReference type="NCBI Taxonomy" id="408172"/>
    <lineage>
        <taxon>unclassified sequences</taxon>
        <taxon>metagenomes</taxon>
        <taxon>ecological metagenomes</taxon>
    </lineage>
</organism>
<feature type="non-terminal residue" evidence="1">
    <location>
        <position position="1"/>
    </location>
</feature>
<dbReference type="EMBL" id="UINC01082891">
    <property type="protein sequence ID" value="SVC28068.1"/>
    <property type="molecule type" value="Genomic_DNA"/>
</dbReference>
<dbReference type="AlphaFoldDB" id="A0A382KU10"/>
<protein>
    <submittedName>
        <fullName evidence="1">Uncharacterized protein</fullName>
    </submittedName>
</protein>
<sequence>GSIQANGGQVILSAKNASSIIKNVINMDGVIEAKTVTEKNGRIFLGGGDQGTVRVAGTLNASGEEPGEQGGEITVEGAEVIVAEGSIQAKGTDAKGGNITITGTDWVDAGSTMDVSGKTGGNVNITTGGLSLAAPVLARGTTGDGGNININTLFKSWEVVSALLDVSGAGGGTIKHFAGQEITTSGEYLAIGTAGAGGSIDVTANTLKFMSNTIDASGTMGGGRIRLGGEYQGGKNLAVDEILNAKFLFMTDAANITAKTTGTDGTGGRVIAWADQYAFVSGQFDVRPGTESGAGGFVEVSSGDTLAFDGSVRASVDDRTGTLLLDPKSITIKGEDGDSGDGCDVGFGNTDECKGAAMFIAETGVSQNYGQGVSIASSVITDVLDAGTDVGLQAYKDITISHALVVDNTSGN</sequence>
<reference evidence="1" key="1">
    <citation type="submission" date="2018-05" db="EMBL/GenBank/DDBJ databases">
        <authorList>
            <person name="Lanie J.A."/>
            <person name="Ng W.-L."/>
            <person name="Kazmierczak K.M."/>
            <person name="Andrzejewski T.M."/>
            <person name="Davidsen T.M."/>
            <person name="Wayne K.J."/>
            <person name="Tettelin H."/>
            <person name="Glass J.I."/>
            <person name="Rusch D."/>
            <person name="Podicherti R."/>
            <person name="Tsui H.-C.T."/>
            <person name="Winkler M.E."/>
        </authorList>
    </citation>
    <scope>NUCLEOTIDE SEQUENCE</scope>
</reference>
<feature type="non-terminal residue" evidence="1">
    <location>
        <position position="412"/>
    </location>
</feature>